<protein>
    <submittedName>
        <fullName evidence="1">tRNA (Adenine(22)-N(1))-methyltransferase TrmK</fullName>
    </submittedName>
</protein>
<dbReference type="PIRSF" id="PIRSF028234">
    <property type="entry name" value="UCP028234"/>
    <property type="match status" value="1"/>
</dbReference>
<dbReference type="EMBL" id="JAWCUA010000007">
    <property type="protein sequence ID" value="MDU0113176.1"/>
    <property type="molecule type" value="Genomic_DNA"/>
</dbReference>
<proteinExistence type="predicted"/>
<evidence type="ECO:0000313" key="2">
    <source>
        <dbReference type="Proteomes" id="UP001257914"/>
    </source>
</evidence>
<dbReference type="Proteomes" id="UP001257914">
    <property type="component" value="Unassembled WGS sequence"/>
</dbReference>
<dbReference type="InterPro" id="IPR029063">
    <property type="entry name" value="SAM-dependent_MTases_sf"/>
</dbReference>
<dbReference type="InterPro" id="IPR016876">
    <property type="entry name" value="UCP028234"/>
</dbReference>
<accession>A0ABU3R0H9</accession>
<name>A0ABU3R0H9_9GAMM</name>
<reference evidence="1 2" key="1">
    <citation type="submission" date="2023-10" db="EMBL/GenBank/DDBJ databases">
        <title>Psychrosphaera aquimaarina strain SW33 isolated from seawater.</title>
        <authorList>
            <person name="Bayburt H."/>
            <person name="Kim J.M."/>
            <person name="Choi B.J."/>
            <person name="Jeon C.O."/>
        </authorList>
    </citation>
    <scope>NUCLEOTIDE SEQUENCE [LARGE SCALE GENOMIC DNA]</scope>
    <source>
        <strain evidence="1 2">KCTC 52743</strain>
    </source>
</reference>
<gene>
    <name evidence="1" type="ORF">RT723_09235</name>
</gene>
<organism evidence="1 2">
    <name type="scientific">Psychrosphaera aquimarina</name>
    <dbReference type="NCBI Taxonomy" id="2044854"/>
    <lineage>
        <taxon>Bacteria</taxon>
        <taxon>Pseudomonadati</taxon>
        <taxon>Pseudomonadota</taxon>
        <taxon>Gammaproteobacteria</taxon>
        <taxon>Alteromonadales</taxon>
        <taxon>Pseudoalteromonadaceae</taxon>
        <taxon>Psychrosphaera</taxon>
    </lineage>
</organism>
<keyword evidence="2" id="KW-1185">Reference proteome</keyword>
<dbReference type="PANTHER" id="PTHR38451">
    <property type="entry name" value="TRNA (ADENINE(22)-N(1))-METHYLTRANSFERASE"/>
    <property type="match status" value="1"/>
</dbReference>
<dbReference type="RefSeq" id="WP_315946773.1">
    <property type="nucleotide sequence ID" value="NZ_JAWCUA010000007.1"/>
</dbReference>
<evidence type="ECO:0000313" key="1">
    <source>
        <dbReference type="EMBL" id="MDU0113176.1"/>
    </source>
</evidence>
<comment type="caution">
    <text evidence="1">The sequence shown here is derived from an EMBL/GenBank/DDBJ whole genome shotgun (WGS) entry which is preliminary data.</text>
</comment>
<dbReference type="Gene3D" id="3.40.50.150">
    <property type="entry name" value="Vaccinia Virus protein VP39"/>
    <property type="match status" value="1"/>
</dbReference>
<dbReference type="Pfam" id="PF12847">
    <property type="entry name" value="Methyltransf_18"/>
    <property type="match status" value="1"/>
</dbReference>
<dbReference type="PANTHER" id="PTHR38451:SF1">
    <property type="entry name" value="TRNA (ADENINE(22)-N(1))-METHYLTRANSFERASE"/>
    <property type="match status" value="1"/>
</dbReference>
<sequence>MLKLGKRLQQLDKLVTANYDHIWDCCCDHGYLGTSLLTRQAANVIHFVDIVPELMSGLNYKLNQFYPEQSLLNQITNNDTLEECLWKTHCIDVNALPLKDYKGSHLVIIAGVGGDLMTEFVTSICQQFPQFVIDFLLCPVHHQYTLRQQLANLNLKMEQEILVEENNRIYEVLLVKHNLMTSKNNKVDIKTISLTGDSLWLTKTEQEYKTANKYLTKTIQHYRRIQDGGRVDVANMLKAYEAVELRYFNF</sequence>